<dbReference type="RefSeq" id="WP_119810129.1">
    <property type="nucleotide sequence ID" value="NZ_QYUP01000071.1"/>
</dbReference>
<evidence type="ECO:0000256" key="2">
    <source>
        <dbReference type="ARBA" id="ARBA00022723"/>
    </source>
</evidence>
<dbReference type="Pfam" id="PF01814">
    <property type="entry name" value="Hemerythrin"/>
    <property type="match status" value="1"/>
</dbReference>
<comment type="caution">
    <text evidence="5">The sequence shown here is derived from an EMBL/GenBank/DDBJ whole genome shotgun (WGS) entry which is preliminary data.</text>
</comment>
<dbReference type="InterPro" id="IPR012827">
    <property type="entry name" value="Hemerythrin_metal-bd"/>
</dbReference>
<evidence type="ECO:0000259" key="4">
    <source>
        <dbReference type="Pfam" id="PF01814"/>
    </source>
</evidence>
<dbReference type="AlphaFoldDB" id="A0A418Y533"/>
<dbReference type="SUPFAM" id="SSF47188">
    <property type="entry name" value="Hemerythrin-like"/>
    <property type="match status" value="1"/>
</dbReference>
<evidence type="ECO:0000256" key="1">
    <source>
        <dbReference type="ARBA" id="ARBA00010587"/>
    </source>
</evidence>
<accession>A0A418Y533</accession>
<reference evidence="5 6" key="1">
    <citation type="submission" date="2018-09" db="EMBL/GenBank/DDBJ databases">
        <authorList>
            <person name="Zhu H."/>
        </authorList>
    </citation>
    <scope>NUCLEOTIDE SEQUENCE [LARGE SCALE GENOMIC DNA]</scope>
    <source>
        <strain evidence="5 6">K1S02-61</strain>
    </source>
</reference>
<dbReference type="PANTHER" id="PTHR37164:SF1">
    <property type="entry name" value="BACTERIOHEMERYTHRIN"/>
    <property type="match status" value="1"/>
</dbReference>
<dbReference type="Proteomes" id="UP000284006">
    <property type="component" value="Unassembled WGS sequence"/>
</dbReference>
<proteinExistence type="inferred from homology"/>
<dbReference type="Gene3D" id="1.20.120.50">
    <property type="entry name" value="Hemerythrin-like"/>
    <property type="match status" value="1"/>
</dbReference>
<name>A0A418Y533_9BURK</name>
<dbReference type="NCBIfam" id="TIGR02481">
    <property type="entry name" value="hemeryth_dom"/>
    <property type="match status" value="1"/>
</dbReference>
<gene>
    <name evidence="5" type="ORF">D3872_07145</name>
</gene>
<protein>
    <recommendedName>
        <fullName evidence="4">Hemerythrin-like domain-containing protein</fullName>
    </recommendedName>
</protein>
<comment type="similarity">
    <text evidence="1">Belongs to the hemerythrin family.</text>
</comment>
<feature type="domain" description="Hemerythrin-like" evidence="4">
    <location>
        <begin position="16"/>
        <end position="116"/>
    </location>
</feature>
<dbReference type="InterPro" id="IPR050669">
    <property type="entry name" value="Hemerythrin"/>
</dbReference>
<dbReference type="GO" id="GO:0046872">
    <property type="term" value="F:metal ion binding"/>
    <property type="evidence" value="ECO:0007669"/>
    <property type="project" value="UniProtKB-KW"/>
</dbReference>
<dbReference type="InterPro" id="IPR035938">
    <property type="entry name" value="Hemerythrin-like_sf"/>
</dbReference>
<keyword evidence="2" id="KW-0479">Metal-binding</keyword>
<keyword evidence="3" id="KW-0408">Iron</keyword>
<dbReference type="OrthoDB" id="5296936at2"/>
<evidence type="ECO:0000313" key="5">
    <source>
        <dbReference type="EMBL" id="RJG21305.1"/>
    </source>
</evidence>
<dbReference type="EMBL" id="QYUP01000071">
    <property type="protein sequence ID" value="RJG21305.1"/>
    <property type="molecule type" value="Genomic_DNA"/>
</dbReference>
<organism evidence="5 6">
    <name type="scientific">Massilia cavernae</name>
    <dbReference type="NCBI Taxonomy" id="2320864"/>
    <lineage>
        <taxon>Bacteria</taxon>
        <taxon>Pseudomonadati</taxon>
        <taxon>Pseudomonadota</taxon>
        <taxon>Betaproteobacteria</taxon>
        <taxon>Burkholderiales</taxon>
        <taxon>Oxalobacteraceae</taxon>
        <taxon>Telluria group</taxon>
        <taxon>Massilia</taxon>
    </lineage>
</organism>
<dbReference type="InterPro" id="IPR012312">
    <property type="entry name" value="Hemerythrin-like"/>
</dbReference>
<keyword evidence="6" id="KW-1185">Reference proteome</keyword>
<evidence type="ECO:0000313" key="6">
    <source>
        <dbReference type="Proteomes" id="UP000284006"/>
    </source>
</evidence>
<sequence length="126" mass="14168">MDALVWTHAMELGNPAIDAAHRDLFNEMRRLASAPDSELEQGTALLAERLERDFREEEDLMFEAADPGVKAHLEEHARILAALHHVETGNVADAREAVRLLSLWFQAHLETMDRALVHGKDNHASL</sequence>
<dbReference type="CDD" id="cd12107">
    <property type="entry name" value="Hemerythrin"/>
    <property type="match status" value="1"/>
</dbReference>
<evidence type="ECO:0000256" key="3">
    <source>
        <dbReference type="ARBA" id="ARBA00023004"/>
    </source>
</evidence>
<dbReference type="PANTHER" id="PTHR37164">
    <property type="entry name" value="BACTERIOHEMERYTHRIN"/>
    <property type="match status" value="1"/>
</dbReference>